<feature type="transmembrane region" description="Helical" evidence="7">
    <location>
        <begin position="207"/>
        <end position="231"/>
    </location>
</feature>
<dbReference type="EMBL" id="WWBZ02000001">
    <property type="protein sequence ID" value="KAF4313411.1"/>
    <property type="molecule type" value="Genomic_DNA"/>
</dbReference>
<evidence type="ECO:0000313" key="10">
    <source>
        <dbReference type="Proteomes" id="UP000572817"/>
    </source>
</evidence>
<evidence type="ECO:0000313" key="9">
    <source>
        <dbReference type="EMBL" id="KAF4313411.1"/>
    </source>
</evidence>
<feature type="transmembrane region" description="Helical" evidence="7">
    <location>
        <begin position="51"/>
        <end position="71"/>
    </location>
</feature>
<accession>A0A8H4J625</accession>
<keyword evidence="4 7" id="KW-0472">Membrane</keyword>
<dbReference type="Proteomes" id="UP000572817">
    <property type="component" value="Unassembled WGS sequence"/>
</dbReference>
<comment type="subcellular location">
    <subcellularLocation>
        <location evidence="1">Membrane</location>
        <topology evidence="1">Multi-pass membrane protein</topology>
    </subcellularLocation>
</comment>
<gene>
    <name evidence="9" type="ORF">GTA08_BOTSDO01636</name>
</gene>
<dbReference type="PANTHER" id="PTHR33048">
    <property type="entry name" value="PTH11-LIKE INTEGRAL MEMBRANE PROTEIN (AFU_ORTHOLOGUE AFUA_5G11245)"/>
    <property type="match status" value="1"/>
</dbReference>
<evidence type="ECO:0000256" key="7">
    <source>
        <dbReference type="SAM" id="Phobius"/>
    </source>
</evidence>
<feature type="transmembrane region" description="Helical" evidence="7">
    <location>
        <begin position="163"/>
        <end position="183"/>
    </location>
</feature>
<proteinExistence type="inferred from homology"/>
<reference evidence="9" key="1">
    <citation type="submission" date="2020-04" db="EMBL/GenBank/DDBJ databases">
        <title>Genome Assembly and Annotation of Botryosphaeria dothidea sdau 11-99, a Latent Pathogen of Apple Fruit Ring Rot in China.</title>
        <authorList>
            <person name="Yu C."/>
            <person name="Diao Y."/>
            <person name="Lu Q."/>
            <person name="Zhao J."/>
            <person name="Cui S."/>
            <person name="Peng C."/>
            <person name="He B."/>
            <person name="Liu H."/>
        </authorList>
    </citation>
    <scope>NUCLEOTIDE SEQUENCE [LARGE SCALE GENOMIC DNA]</scope>
    <source>
        <strain evidence="9">Sdau11-99</strain>
    </source>
</reference>
<feature type="domain" description="Rhodopsin" evidence="8">
    <location>
        <begin position="67"/>
        <end position="307"/>
    </location>
</feature>
<evidence type="ECO:0000256" key="6">
    <source>
        <dbReference type="SAM" id="MobiDB-lite"/>
    </source>
</evidence>
<dbReference type="PANTHER" id="PTHR33048:SF124">
    <property type="entry name" value="INTEGRAL MEMBRANE PROTEIN"/>
    <property type="match status" value="1"/>
</dbReference>
<dbReference type="GO" id="GO:0016020">
    <property type="term" value="C:membrane"/>
    <property type="evidence" value="ECO:0007669"/>
    <property type="project" value="UniProtKB-SubCell"/>
</dbReference>
<evidence type="ECO:0000259" key="8">
    <source>
        <dbReference type="Pfam" id="PF20684"/>
    </source>
</evidence>
<sequence>MAATYTSTLVATVSGSLVPTATETIVAPLAAPSGYVVDFDHPERKGDVDGYWVHAFGIIFALGFLAMRVYVKTRITPPLNWEDVLLILGWLCGWACQIIFVFMWARKVQGLHAWEMDVHRFSLYNVLVIVGPALFALCQFFAKFSILLFYLRLAPIRWFRLSTYLLMALFTIYTIGIIALMVFPCTPVAKSWDYNITHGHCINRTGIFMATALVNIAGEVATLVVPMPVLMSLQMPTMQKVGLFCMFAVGMLTCITSIIRLIVLFPLLAYPDRDRPWNYSIASVWIVAEANLVTVCGCLPVAKKFLRHVAPRLIGESATSSHCLGRDEESTQLRTIGAIRTRGKRTQDYALEVEDESEDGDEEAGRSKRSLGEEDGRRTEAWSDGGSETAIIVKKTMVIEYTDERDDSAAAGSAMRRSHQGVPMGLPGEAR</sequence>
<keyword evidence="2 7" id="KW-0812">Transmembrane</keyword>
<protein>
    <recommendedName>
        <fullName evidence="8">Rhodopsin domain-containing protein</fullName>
    </recommendedName>
</protein>
<feature type="transmembrane region" description="Helical" evidence="7">
    <location>
        <begin position="83"/>
        <end position="104"/>
    </location>
</feature>
<comment type="similarity">
    <text evidence="5">Belongs to the SAT4 family.</text>
</comment>
<dbReference type="AlphaFoldDB" id="A0A8H4J625"/>
<feature type="transmembrane region" description="Helical" evidence="7">
    <location>
        <begin position="243"/>
        <end position="269"/>
    </location>
</feature>
<feature type="transmembrane region" description="Helical" evidence="7">
    <location>
        <begin position="281"/>
        <end position="302"/>
    </location>
</feature>
<feature type="region of interest" description="Disordered" evidence="6">
    <location>
        <begin position="352"/>
        <end position="387"/>
    </location>
</feature>
<feature type="compositionally biased region" description="Basic and acidic residues" evidence="6">
    <location>
        <begin position="363"/>
        <end position="381"/>
    </location>
</feature>
<evidence type="ECO:0000256" key="4">
    <source>
        <dbReference type="ARBA" id="ARBA00023136"/>
    </source>
</evidence>
<organism evidence="9 10">
    <name type="scientific">Botryosphaeria dothidea</name>
    <dbReference type="NCBI Taxonomy" id="55169"/>
    <lineage>
        <taxon>Eukaryota</taxon>
        <taxon>Fungi</taxon>
        <taxon>Dikarya</taxon>
        <taxon>Ascomycota</taxon>
        <taxon>Pezizomycotina</taxon>
        <taxon>Dothideomycetes</taxon>
        <taxon>Dothideomycetes incertae sedis</taxon>
        <taxon>Botryosphaeriales</taxon>
        <taxon>Botryosphaeriaceae</taxon>
        <taxon>Botryosphaeria</taxon>
    </lineage>
</organism>
<evidence type="ECO:0000256" key="2">
    <source>
        <dbReference type="ARBA" id="ARBA00022692"/>
    </source>
</evidence>
<dbReference type="Pfam" id="PF20684">
    <property type="entry name" value="Fung_rhodopsin"/>
    <property type="match status" value="1"/>
</dbReference>
<comment type="caution">
    <text evidence="9">The sequence shown here is derived from an EMBL/GenBank/DDBJ whole genome shotgun (WGS) entry which is preliminary data.</text>
</comment>
<evidence type="ECO:0000256" key="1">
    <source>
        <dbReference type="ARBA" id="ARBA00004141"/>
    </source>
</evidence>
<feature type="compositionally biased region" description="Acidic residues" evidence="6">
    <location>
        <begin position="352"/>
        <end position="362"/>
    </location>
</feature>
<feature type="transmembrane region" description="Helical" evidence="7">
    <location>
        <begin position="124"/>
        <end position="151"/>
    </location>
</feature>
<dbReference type="OrthoDB" id="5342292at2759"/>
<keyword evidence="3 7" id="KW-1133">Transmembrane helix</keyword>
<dbReference type="InterPro" id="IPR049326">
    <property type="entry name" value="Rhodopsin_dom_fungi"/>
</dbReference>
<dbReference type="InterPro" id="IPR052337">
    <property type="entry name" value="SAT4-like"/>
</dbReference>
<feature type="region of interest" description="Disordered" evidence="6">
    <location>
        <begin position="407"/>
        <end position="431"/>
    </location>
</feature>
<evidence type="ECO:0000256" key="5">
    <source>
        <dbReference type="ARBA" id="ARBA00038359"/>
    </source>
</evidence>
<name>A0A8H4J625_9PEZI</name>
<keyword evidence="10" id="KW-1185">Reference proteome</keyword>
<evidence type="ECO:0000256" key="3">
    <source>
        <dbReference type="ARBA" id="ARBA00022989"/>
    </source>
</evidence>